<feature type="region of interest" description="Disordered" evidence="4">
    <location>
        <begin position="407"/>
        <end position="434"/>
    </location>
</feature>
<proteinExistence type="inferred from homology"/>
<comment type="similarity">
    <text evidence="2">Belongs to the terpene cyclase/mutase family.</text>
</comment>
<protein>
    <submittedName>
        <fullName evidence="7">Squalene-hopene cyclase</fullName>
        <ecNumber evidence="7">5.4.99.17</ecNumber>
    </submittedName>
</protein>
<feature type="domain" description="Squalene cyclase C-terminal" evidence="5">
    <location>
        <begin position="317"/>
        <end position="396"/>
    </location>
</feature>
<dbReference type="GO" id="GO:0005811">
    <property type="term" value="C:lipid droplet"/>
    <property type="evidence" value="ECO:0007669"/>
    <property type="project" value="InterPro"/>
</dbReference>
<dbReference type="InterPro" id="IPR032696">
    <property type="entry name" value="SQ_cyclase_C"/>
</dbReference>
<dbReference type="InterPro" id="IPR018333">
    <property type="entry name" value="Squalene_cyclase"/>
</dbReference>
<dbReference type="RefSeq" id="WP_013872644.1">
    <property type="nucleotide sequence ID" value="NC_015656.1"/>
</dbReference>
<dbReference type="Gene3D" id="1.50.10.20">
    <property type="match status" value="2"/>
</dbReference>
<dbReference type="InterPro" id="IPR008930">
    <property type="entry name" value="Terpenoid_cyclase/PrenylTrfase"/>
</dbReference>
<evidence type="ECO:0000256" key="4">
    <source>
        <dbReference type="SAM" id="MobiDB-lite"/>
    </source>
</evidence>
<dbReference type="PANTHER" id="PTHR11764">
    <property type="entry name" value="TERPENE CYCLASE/MUTASE FAMILY MEMBER"/>
    <property type="match status" value="1"/>
</dbReference>
<dbReference type="InterPro" id="IPR032697">
    <property type="entry name" value="SQ_cyclase_N"/>
</dbReference>
<dbReference type="GO" id="GO:0051007">
    <property type="term" value="F:squalene-hopene cyclase activity"/>
    <property type="evidence" value="ECO:0007669"/>
    <property type="project" value="UniProtKB-EC"/>
</dbReference>
<dbReference type="UniPathway" id="UPA00337"/>
<dbReference type="Pfam" id="PF13249">
    <property type="entry name" value="SQHop_cyclase_N"/>
    <property type="match status" value="1"/>
</dbReference>
<feature type="domain" description="Squalene cyclase C-terminal" evidence="5">
    <location>
        <begin position="440"/>
        <end position="671"/>
    </location>
</feature>
<dbReference type="EMBL" id="CP002801">
    <property type="protein sequence ID" value="AEH08666.1"/>
    <property type="molecule type" value="Genomic_DNA"/>
</dbReference>
<dbReference type="CDD" id="cd02892">
    <property type="entry name" value="SQCY_1"/>
    <property type="match status" value="1"/>
</dbReference>
<keyword evidence="7" id="KW-0413">Isomerase</keyword>
<evidence type="ECO:0000256" key="3">
    <source>
        <dbReference type="ARBA" id="ARBA00022737"/>
    </source>
</evidence>
<dbReference type="AlphaFoldDB" id="F8AZJ1"/>
<reference evidence="7 8" key="1">
    <citation type="submission" date="2011-05" db="EMBL/GenBank/DDBJ databases">
        <title>Complete sequence of chromosome of Frankia symbiont of Datisca glomerata.</title>
        <authorList>
            <consortium name="US DOE Joint Genome Institute"/>
            <person name="Lucas S."/>
            <person name="Han J."/>
            <person name="Lapidus A."/>
            <person name="Cheng J.-F."/>
            <person name="Goodwin L."/>
            <person name="Pitluck S."/>
            <person name="Peters L."/>
            <person name="Mikhailova N."/>
            <person name="Chertkov O."/>
            <person name="Teshima H."/>
            <person name="Han C."/>
            <person name="Tapia R."/>
            <person name="Land M."/>
            <person name="Hauser L."/>
            <person name="Kyrpides N."/>
            <person name="Ivanova N."/>
            <person name="Pagani I."/>
            <person name="Berry A."/>
            <person name="Pawlowski K."/>
            <person name="Persson T."/>
            <person name="Vanden Heuvel B."/>
            <person name="Benson D."/>
            <person name="Woyke T."/>
        </authorList>
    </citation>
    <scope>NUCLEOTIDE SEQUENCE [LARGE SCALE GENOMIC DNA]</scope>
    <source>
        <strain evidence="8">4085684</strain>
    </source>
</reference>
<accession>F8AZJ1</accession>
<evidence type="ECO:0000259" key="6">
    <source>
        <dbReference type="Pfam" id="PF13249"/>
    </source>
</evidence>
<evidence type="ECO:0000313" key="8">
    <source>
        <dbReference type="Proteomes" id="UP000001549"/>
    </source>
</evidence>
<dbReference type="STRING" id="656024.FsymDg_1170"/>
<dbReference type="PANTHER" id="PTHR11764:SF20">
    <property type="entry name" value="LANOSTEROL SYNTHASE"/>
    <property type="match status" value="1"/>
</dbReference>
<dbReference type="eggNOG" id="COG1657">
    <property type="taxonomic scope" value="Bacteria"/>
</dbReference>
<dbReference type="HOGENOM" id="CLU_019345_0_0_11"/>
<organism evidence="7 8">
    <name type="scientific">Candidatus Protofrankia datiscae</name>
    <dbReference type="NCBI Taxonomy" id="2716812"/>
    <lineage>
        <taxon>Bacteria</taxon>
        <taxon>Bacillati</taxon>
        <taxon>Actinomycetota</taxon>
        <taxon>Actinomycetes</taxon>
        <taxon>Frankiales</taxon>
        <taxon>Frankiaceae</taxon>
        <taxon>Protofrankia</taxon>
    </lineage>
</organism>
<name>F8AZJ1_9ACTN</name>
<keyword evidence="3" id="KW-0677">Repeat</keyword>
<keyword evidence="8" id="KW-1185">Reference proteome</keyword>
<feature type="domain" description="Squalene cyclase N-terminal" evidence="6">
    <location>
        <begin position="24"/>
        <end position="303"/>
    </location>
</feature>
<dbReference type="SUPFAM" id="SSF48239">
    <property type="entry name" value="Terpenoid cyclases/Protein prenyltransferases"/>
    <property type="match status" value="2"/>
</dbReference>
<dbReference type="KEGG" id="fsy:FsymDg_1170"/>
<gene>
    <name evidence="7" type="ordered locus">FsymDg_1170</name>
</gene>
<evidence type="ECO:0000256" key="2">
    <source>
        <dbReference type="ARBA" id="ARBA00009755"/>
    </source>
</evidence>
<evidence type="ECO:0000313" key="7">
    <source>
        <dbReference type="EMBL" id="AEH08666.1"/>
    </source>
</evidence>
<evidence type="ECO:0000259" key="5">
    <source>
        <dbReference type="Pfam" id="PF13243"/>
    </source>
</evidence>
<dbReference type="Pfam" id="PF13243">
    <property type="entry name" value="SQHop_cyclase_C"/>
    <property type="match status" value="2"/>
</dbReference>
<comment type="pathway">
    <text evidence="1">Secondary metabolite biosynthesis; hopanoid biosynthesis.</text>
</comment>
<dbReference type="GO" id="GO:0016104">
    <property type="term" value="P:triterpenoid biosynthetic process"/>
    <property type="evidence" value="ECO:0007669"/>
    <property type="project" value="InterPro"/>
</dbReference>
<sequence length="677" mass="74612">MSSTTDYEVSRETFSDTVAAAAVRARDHLLGLQSDQGWWKGELETNVTMDAEDLLLRQFLGILTPQEAEETARWIRSQQSEDGTWATFFGGPADLNATFEAYVALRLAGDSPDAPHMRSAAEFVRANGGIARTRVFTRIWMALFGEWSWDDLPVMPPELVLLPSWFPLNLYDFACWARQSIMPLTIIGSLRPKRSLGFEIDELRVDVPPKPPAPLRSWPGAFERLDAVLHRYERRPLKLLRRHALRRAAEWIVVRQEADGCWGGIQPPWVYSIMALTLLGYPMNHPVIVAGLRGLERFTVRERTPAGMVRRLEACQSPVWDTALAVVALRDAGLAADHPAVVRAARWLADEEVTVAGDWAVRRPALAPGGWAFEFDNDLYPDVDDTAEVVLAIERILGPGYGQGLGYGQGPGYGQSPRHGRDTADPSPAPGGLEAAEPQLAARLRDAGRRGVDWTIGMRSAGGVWGAFDADNTRTLPTKLPFCDFGEVIDPPSADVTAHIVEMLAEVGQANSPITERAVQWLLDNQEPGGSWFGRWGVNHIYGTGAVVPALIVAGVPADHPSIVRALRWLVEHQRPDGAWGEDLRSYTDDTWIGRGEATASQTAWALLALLAADPASSAVERGVRWLVDTQRPDGTWDEPYYTGTGFPGDFSINYHLYRLVFPLTALGRYLSGRSAS</sequence>
<dbReference type="SFLD" id="SFLDG01016">
    <property type="entry name" value="Prenyltransferase_Like_2"/>
    <property type="match status" value="1"/>
</dbReference>
<dbReference type="Proteomes" id="UP000001549">
    <property type="component" value="Chromosome"/>
</dbReference>
<dbReference type="NCBIfam" id="TIGR01787">
    <property type="entry name" value="squalene_cyclas"/>
    <property type="match status" value="1"/>
</dbReference>
<dbReference type="EC" id="5.4.99.17" evidence="7"/>
<evidence type="ECO:0000256" key="1">
    <source>
        <dbReference type="ARBA" id="ARBA00004999"/>
    </source>
</evidence>